<reference evidence="1 2" key="1">
    <citation type="journal article" date="2013" name="PLoS Genet.">
        <title>The genome and development-dependent transcriptomes of Pyronema confluens: a window into fungal evolution.</title>
        <authorList>
            <person name="Traeger S."/>
            <person name="Altegoer F."/>
            <person name="Freitag M."/>
            <person name="Gabaldon T."/>
            <person name="Kempken F."/>
            <person name="Kumar A."/>
            <person name="Marcet-Houben M."/>
            <person name="Poggeler S."/>
            <person name="Stajich J.E."/>
            <person name="Nowrousian M."/>
        </authorList>
    </citation>
    <scope>NUCLEOTIDE SEQUENCE [LARGE SCALE GENOMIC DNA]</scope>
    <source>
        <strain evidence="2">CBS 100304</strain>
        <tissue evidence="1">Vegetative mycelium</tissue>
    </source>
</reference>
<dbReference type="AlphaFoldDB" id="U4LT26"/>
<gene>
    <name evidence="1" type="ORF">PCON_04327</name>
</gene>
<proteinExistence type="predicted"/>
<keyword evidence="2" id="KW-1185">Reference proteome</keyword>
<dbReference type="EMBL" id="HF936636">
    <property type="protein sequence ID" value="CCX34809.1"/>
    <property type="molecule type" value="Genomic_DNA"/>
</dbReference>
<evidence type="ECO:0000313" key="2">
    <source>
        <dbReference type="Proteomes" id="UP000018144"/>
    </source>
</evidence>
<evidence type="ECO:0000313" key="1">
    <source>
        <dbReference type="EMBL" id="CCX34809.1"/>
    </source>
</evidence>
<protein>
    <submittedName>
        <fullName evidence="1">Uncharacterized protein</fullName>
    </submittedName>
</protein>
<organism evidence="1 2">
    <name type="scientific">Pyronema omphalodes (strain CBS 100304)</name>
    <name type="common">Pyronema confluens</name>
    <dbReference type="NCBI Taxonomy" id="1076935"/>
    <lineage>
        <taxon>Eukaryota</taxon>
        <taxon>Fungi</taxon>
        <taxon>Dikarya</taxon>
        <taxon>Ascomycota</taxon>
        <taxon>Pezizomycotina</taxon>
        <taxon>Pezizomycetes</taxon>
        <taxon>Pezizales</taxon>
        <taxon>Pyronemataceae</taxon>
        <taxon>Pyronema</taxon>
    </lineage>
</organism>
<dbReference type="Proteomes" id="UP000018144">
    <property type="component" value="Unassembled WGS sequence"/>
</dbReference>
<accession>U4LT26</accession>
<name>U4LT26_PYROM</name>
<sequence length="92" mass="10030">MNEPSALVPAFCDERQLMLGQPIGPAIFSDCCGAAWAALFPLFNFHWDFPPTQKRGALRIHNLHAASLNHDVCRIGSQLVAGRWWKAGGDGG</sequence>